<gene>
    <name evidence="3" type="ordered locus">RPA4059</name>
</gene>
<keyword evidence="2" id="KW-0812">Transmembrane</keyword>
<dbReference type="HOGENOM" id="CLU_927121_0_0_5"/>
<feature type="region of interest" description="Disordered" evidence="1">
    <location>
        <begin position="185"/>
        <end position="222"/>
    </location>
</feature>
<evidence type="ECO:0000256" key="2">
    <source>
        <dbReference type="SAM" id="Phobius"/>
    </source>
</evidence>
<keyword evidence="2" id="KW-1133">Transmembrane helix</keyword>
<keyword evidence="2" id="KW-0472">Membrane</keyword>
<feature type="transmembrane region" description="Helical" evidence="2">
    <location>
        <begin position="37"/>
        <end position="57"/>
    </location>
</feature>
<dbReference type="EMBL" id="BX572606">
    <property type="protein sequence ID" value="CAE29500.1"/>
    <property type="molecule type" value="Genomic_DNA"/>
</dbReference>
<feature type="transmembrane region" description="Helical" evidence="2">
    <location>
        <begin position="259"/>
        <end position="279"/>
    </location>
</feature>
<evidence type="ECO:0008006" key="4">
    <source>
        <dbReference type="Google" id="ProtNLM"/>
    </source>
</evidence>
<proteinExistence type="predicted"/>
<protein>
    <recommendedName>
        <fullName evidence="4">Lipopolysaccharide biosynthesis</fullName>
    </recommendedName>
</protein>
<evidence type="ECO:0000313" key="3">
    <source>
        <dbReference type="EMBL" id="CAE29500.1"/>
    </source>
</evidence>
<organism evidence="3">
    <name type="scientific">Rhodopseudomonas palustris (strain ATCC BAA-98 / CGA009)</name>
    <dbReference type="NCBI Taxonomy" id="258594"/>
    <lineage>
        <taxon>Bacteria</taxon>
        <taxon>Pseudomonadati</taxon>
        <taxon>Pseudomonadota</taxon>
        <taxon>Alphaproteobacteria</taxon>
        <taxon>Hyphomicrobiales</taxon>
        <taxon>Nitrobacteraceae</taxon>
        <taxon>Rhodopseudomonas</taxon>
    </lineage>
</organism>
<evidence type="ECO:0000256" key="1">
    <source>
        <dbReference type="SAM" id="MobiDB-lite"/>
    </source>
</evidence>
<dbReference type="STRING" id="258594.RPA4059"/>
<name>Q6N2J1_RHOPA</name>
<accession>Q6N2J1</accession>
<sequence>MKAGIWLRKRSDGGPARRGEVDYAAEKVGGRMKASSSVAAILVAGVLIGAAVGWIGYFKLSKTRAIFILNVGEISLTNSFVEDPEALIERMKSPTFAAAVSERAKIPELATLLPSSQYGGRGQLTARALKPVSPGSPSLIEVTISSPSSQDAEAAATAVSQEILEDHAKRLAPFLEEMKRRATDLRGAANSAPETEGSFLGRSPAWPTDTGRQSGQVSIDKRPTKLSSGYDAAVALLTQQDKQTTLLFAPVVTKPDRTWMIAAPLGGVFVGIVFVFFALRIRRESGLRASLEDDASRPPT</sequence>
<reference evidence="3" key="1">
    <citation type="journal article" date="2004" name="Nat. Biotechnol.">
        <title>Complete genome sequence of the metabolically versatile photosynthetic bacterium Rhodopseudomonas palustris.</title>
        <authorList>
            <person name="Larimer F.W."/>
            <person name="Chain P."/>
            <person name="Hauser L."/>
            <person name="Lamerdin J."/>
            <person name="Malfatti S."/>
            <person name="Do L."/>
            <person name="Land M.L."/>
            <person name="Pelletier D.A."/>
            <person name="Beatty J.T."/>
            <person name="Lang A.S."/>
            <person name="Tabita F.R."/>
            <person name="Gibson J.L."/>
            <person name="Hanson T.E."/>
            <person name="Bobst C."/>
            <person name="Torres J.L."/>
            <person name="Peres C."/>
            <person name="Harrison F.H."/>
            <person name="Gibson J."/>
            <person name="Harwood C.S."/>
        </authorList>
    </citation>
    <scope>NUCLEOTIDE SEQUENCE [LARGE SCALE GENOMIC DNA]</scope>
    <source>
        <strain evidence="3">CGA009</strain>
    </source>
</reference>
<dbReference type="AlphaFoldDB" id="Q6N2J1"/>